<keyword evidence="5" id="KW-0809">Transit peptide</keyword>
<evidence type="ECO:0000256" key="5">
    <source>
        <dbReference type="ARBA" id="ARBA00022946"/>
    </source>
</evidence>
<dbReference type="InterPro" id="IPR011992">
    <property type="entry name" value="EF-hand-dom_pair"/>
</dbReference>
<dbReference type="GO" id="GO:0005509">
    <property type="term" value="F:calcium ion binding"/>
    <property type="evidence" value="ECO:0007669"/>
    <property type="project" value="InterPro"/>
</dbReference>
<evidence type="ECO:0000256" key="7">
    <source>
        <dbReference type="ARBA" id="ARBA00023065"/>
    </source>
</evidence>
<keyword evidence="6 9" id="KW-1133">Transmembrane helix</keyword>
<evidence type="ECO:0000256" key="8">
    <source>
        <dbReference type="ARBA" id="ARBA00023136"/>
    </source>
</evidence>
<keyword evidence="7 9" id="KW-0406">Ion transport</keyword>
<comment type="subcellular location">
    <subcellularLocation>
        <location evidence="1">Membrane</location>
        <topology evidence="1">Multi-pass membrane protein</topology>
    </subcellularLocation>
    <subcellularLocation>
        <location evidence="9">Mitochondrion inner membrane</location>
        <topology evidence="9">Multi-pass membrane protein</topology>
    </subcellularLocation>
</comment>
<evidence type="ECO:0000256" key="3">
    <source>
        <dbReference type="ARBA" id="ARBA00022692"/>
    </source>
</evidence>
<dbReference type="InterPro" id="IPR002048">
    <property type="entry name" value="EF_hand_dom"/>
</dbReference>
<dbReference type="AlphaFoldDB" id="A0A7S3L982"/>
<dbReference type="InterPro" id="IPR039204">
    <property type="entry name" value="MRS2-like"/>
</dbReference>
<reference evidence="12" key="1">
    <citation type="submission" date="2021-01" db="EMBL/GenBank/DDBJ databases">
        <authorList>
            <person name="Corre E."/>
            <person name="Pelletier E."/>
            <person name="Niang G."/>
            <person name="Scheremetjew M."/>
            <person name="Finn R."/>
            <person name="Kale V."/>
            <person name="Holt S."/>
            <person name="Cochrane G."/>
            <person name="Meng A."/>
            <person name="Brown T."/>
            <person name="Cohen L."/>
        </authorList>
    </citation>
    <scope>NUCLEOTIDE SEQUENCE</scope>
    <source>
        <strain evidence="12">CCMP127</strain>
    </source>
</reference>
<dbReference type="Gene3D" id="1.20.58.340">
    <property type="entry name" value="Magnesium transport protein CorA, transmembrane region"/>
    <property type="match status" value="1"/>
</dbReference>
<gene>
    <name evidence="12" type="ORF">ACOF00016_LOCUS8851</name>
</gene>
<evidence type="ECO:0000256" key="9">
    <source>
        <dbReference type="RuleBase" id="RU366042"/>
    </source>
</evidence>
<keyword evidence="3 9" id="KW-0812">Transmembrane</keyword>
<dbReference type="EMBL" id="HBIM01010592">
    <property type="protein sequence ID" value="CAE0411523.1"/>
    <property type="molecule type" value="Transcribed_RNA"/>
</dbReference>
<keyword evidence="2 9" id="KW-0813">Transport</keyword>
<evidence type="ECO:0000313" key="12">
    <source>
        <dbReference type="EMBL" id="CAE0411523.1"/>
    </source>
</evidence>
<comment type="similarity">
    <text evidence="9">Belongs to the CorA metal ion transporter (MIT) (TC 1.A.35) family.</text>
</comment>
<sequence length="491" mass="55649">MHSAFGIFSWKSLRGCSRSFLSRPSFSGIGSNINRHVRLFSVKNTLSNIGNRSIVKMPSFKVAKITYKGELTIENLKTPEILKAAQIYARDLFLLNVTSRQERRRKRPIQMNSAVILPRKDLILVSLGNVRAVVGLNELYLMDAHQPVVQEFAQDVRDIFREESENPDADPPELLFLDEVLRDTVDAFSRRLRLYEPIVDNFLSKVAHELYSDTGVHQLVPLKDSLQSFEIQVKQSVDCLADLLNDDETMLDMLLKEQAAAKISGSVVDFKRHEHVEVLLGVYARQLSSMRWEIQYLLGRLESKREFVSLALASYRNRLVRMNVHLGIFTMALAVGTTISGFFGMNLVSGLEEAKFAFPIVIAAASCSGAFFALFAVNYMSGSTMRKRAEQRLQEIETLNSALSDMSALDYTLKTSVGKDVAVTKADFRRRLRKARQSQYISDNEVDLLFEVFDKVKDGLLTLEDFSSDKASRWDRDRDKELKDPPIDGPV</sequence>
<feature type="region of interest" description="Disordered" evidence="10">
    <location>
        <begin position="469"/>
        <end position="491"/>
    </location>
</feature>
<dbReference type="Pfam" id="PF22099">
    <property type="entry name" value="MRS2-like"/>
    <property type="match status" value="1"/>
</dbReference>
<feature type="transmembrane region" description="Helical" evidence="9">
    <location>
        <begin position="324"/>
        <end position="344"/>
    </location>
</feature>
<accession>A0A7S3L982</accession>
<keyword evidence="4 9" id="KW-0460">Magnesium</keyword>
<evidence type="ECO:0000256" key="10">
    <source>
        <dbReference type="SAM" id="MobiDB-lite"/>
    </source>
</evidence>
<dbReference type="SUPFAM" id="SSF47473">
    <property type="entry name" value="EF-hand"/>
    <property type="match status" value="1"/>
</dbReference>
<dbReference type="Gene3D" id="2.40.128.330">
    <property type="match status" value="1"/>
</dbReference>
<keyword evidence="8 9" id="KW-0472">Membrane</keyword>
<evidence type="ECO:0000256" key="4">
    <source>
        <dbReference type="ARBA" id="ARBA00022842"/>
    </source>
</evidence>
<protein>
    <recommendedName>
        <fullName evidence="9">Magnesium transporter</fullName>
    </recommendedName>
</protein>
<name>A0A7S3L982_9STRA</name>
<dbReference type="GO" id="GO:0005743">
    <property type="term" value="C:mitochondrial inner membrane"/>
    <property type="evidence" value="ECO:0007669"/>
    <property type="project" value="UniProtKB-SubCell"/>
</dbReference>
<feature type="transmembrane region" description="Helical" evidence="9">
    <location>
        <begin position="356"/>
        <end position="379"/>
    </location>
</feature>
<evidence type="ECO:0000256" key="1">
    <source>
        <dbReference type="ARBA" id="ARBA00004141"/>
    </source>
</evidence>
<dbReference type="PANTHER" id="PTHR13890:SF0">
    <property type="entry name" value="MAGNESIUM TRANSPORTER MRS2 HOMOLOG, MITOCHONDRIAL"/>
    <property type="match status" value="1"/>
</dbReference>
<evidence type="ECO:0000256" key="2">
    <source>
        <dbReference type="ARBA" id="ARBA00022448"/>
    </source>
</evidence>
<organism evidence="12">
    <name type="scientific">Amphora coffeiformis</name>
    <dbReference type="NCBI Taxonomy" id="265554"/>
    <lineage>
        <taxon>Eukaryota</taxon>
        <taxon>Sar</taxon>
        <taxon>Stramenopiles</taxon>
        <taxon>Ochrophyta</taxon>
        <taxon>Bacillariophyta</taxon>
        <taxon>Bacillariophyceae</taxon>
        <taxon>Bacillariophycidae</taxon>
        <taxon>Thalassiophysales</taxon>
        <taxon>Catenulaceae</taxon>
        <taxon>Amphora</taxon>
    </lineage>
</organism>
<feature type="domain" description="EF-hand" evidence="11">
    <location>
        <begin position="423"/>
        <end position="467"/>
    </location>
</feature>
<keyword evidence="9" id="KW-0999">Mitochondrion inner membrane</keyword>
<evidence type="ECO:0000259" key="11">
    <source>
        <dbReference type="Pfam" id="PF13833"/>
    </source>
</evidence>
<dbReference type="CDD" id="cd12823">
    <property type="entry name" value="Mrs2_Mfm1p-like"/>
    <property type="match status" value="1"/>
</dbReference>
<dbReference type="PANTHER" id="PTHR13890">
    <property type="entry name" value="RNA SPLICING PROTEIN MRS2, MITOCHONDRIAL"/>
    <property type="match status" value="1"/>
</dbReference>
<evidence type="ECO:0000256" key="6">
    <source>
        <dbReference type="ARBA" id="ARBA00022989"/>
    </source>
</evidence>
<keyword evidence="9" id="KW-0496">Mitochondrion</keyword>
<proteinExistence type="inferred from homology"/>
<dbReference type="Pfam" id="PF13833">
    <property type="entry name" value="EF-hand_8"/>
    <property type="match status" value="1"/>
</dbReference>
<dbReference type="GO" id="GO:0015095">
    <property type="term" value="F:magnesium ion transmembrane transporter activity"/>
    <property type="evidence" value="ECO:0007669"/>
    <property type="project" value="TreeGrafter"/>
</dbReference>